<evidence type="ECO:0000256" key="2">
    <source>
        <dbReference type="ARBA" id="ARBA00010441"/>
    </source>
</evidence>
<evidence type="ECO:0000256" key="5">
    <source>
        <dbReference type="ARBA" id="ARBA00022692"/>
    </source>
</evidence>
<feature type="transmembrane region" description="Helical" evidence="15">
    <location>
        <begin position="257"/>
        <end position="281"/>
    </location>
</feature>
<sequence length="392" mass="43534">MFHLRGYCRLACSQVFFGCSTTRTQTLPPICSLGELHRFRSTSHSFALLSETSKHSSNSFSVCDVRYSKTPDAAISLTRTFRTTPAMQGLKRLLDVPLSTVLPCCKYSSSFCQPRSNSKSHWRPGSYLGLFSSYTKHSVYSCCVPFSTHPPLCKPHTNTESKTFISSNTNRTDRDQRYRLTKDLKEDIQTIPNLLTCCRMGAAPILSYLVLHSHFSWALGLFVCAGITDLLDGYIARNFANQKSMLGTALDPLADKILVSFLTISLAAVDLLPIPLLIVIVGRDIGLIGVSFYIRYISLPPPKTLKRYFDVTFATAQLKPTLLSKVNTGIQLTVLAACLAAPVMGFVDHIYLQALWYLTATTTVLSGFGYILARKDVVKFLDKDLSSMNSKK</sequence>
<name>A0A6P7SXC3_9MOLL</name>
<keyword evidence="5 15" id="KW-0812">Transmembrane</keyword>
<dbReference type="InterPro" id="IPR043130">
    <property type="entry name" value="CDP-OH_PTrfase_TM_dom"/>
</dbReference>
<evidence type="ECO:0000256" key="7">
    <source>
        <dbReference type="ARBA" id="ARBA00022989"/>
    </source>
</evidence>
<evidence type="ECO:0000256" key="9">
    <source>
        <dbReference type="ARBA" id="ARBA00023128"/>
    </source>
</evidence>
<keyword evidence="9" id="KW-0496">Mitochondrion</keyword>
<dbReference type="AlphaFoldDB" id="A0A6P7SXC3"/>
<dbReference type="KEGG" id="osn:115217421"/>
<evidence type="ECO:0000313" key="16">
    <source>
        <dbReference type="Proteomes" id="UP000515154"/>
    </source>
</evidence>
<feature type="transmembrane region" description="Helical" evidence="15">
    <location>
        <begin position="354"/>
        <end position="373"/>
    </location>
</feature>
<feature type="transmembrane region" description="Helical" evidence="15">
    <location>
        <begin position="328"/>
        <end position="347"/>
    </location>
</feature>
<evidence type="ECO:0000256" key="15">
    <source>
        <dbReference type="SAM" id="Phobius"/>
    </source>
</evidence>
<evidence type="ECO:0000256" key="10">
    <source>
        <dbReference type="ARBA" id="ARBA00023136"/>
    </source>
</evidence>
<evidence type="ECO:0000256" key="3">
    <source>
        <dbReference type="ARBA" id="ARBA00022516"/>
    </source>
</evidence>
<reference evidence="17" key="1">
    <citation type="submission" date="2025-08" db="UniProtKB">
        <authorList>
            <consortium name="RefSeq"/>
        </authorList>
    </citation>
    <scope>IDENTIFICATION</scope>
</reference>
<keyword evidence="12" id="KW-1208">Phospholipid metabolism</keyword>
<comment type="subcellular location">
    <subcellularLocation>
        <location evidence="1">Mitochondrion inner membrane</location>
        <topology evidence="1">Multi-pass membrane protein</topology>
    </subcellularLocation>
</comment>
<protein>
    <recommendedName>
        <fullName evidence="13">cardiolipin synthase (CMP-forming)</fullName>
        <ecNumber evidence="13">2.7.8.41</ecNumber>
    </recommendedName>
</protein>
<dbReference type="GO" id="GO:0043337">
    <property type="term" value="F:cardiolipin synthase (CMP-forming)"/>
    <property type="evidence" value="ECO:0007669"/>
    <property type="project" value="UniProtKB-EC"/>
</dbReference>
<dbReference type="RefSeq" id="XP_029642978.1">
    <property type="nucleotide sequence ID" value="XM_029787118.2"/>
</dbReference>
<keyword evidence="7 15" id="KW-1133">Transmembrane helix</keyword>
<dbReference type="InterPro" id="IPR000462">
    <property type="entry name" value="CDP-OH_P_trans"/>
</dbReference>
<keyword evidence="3" id="KW-0444">Lipid biosynthesis</keyword>
<proteinExistence type="inferred from homology"/>
<dbReference type="InterPro" id="IPR050324">
    <property type="entry name" value="CDP-alcohol_PTase-I"/>
</dbReference>
<dbReference type="Pfam" id="PF01066">
    <property type="entry name" value="CDP-OH_P_transf"/>
    <property type="match status" value="1"/>
</dbReference>
<keyword evidence="10 15" id="KW-0472">Membrane</keyword>
<evidence type="ECO:0000256" key="12">
    <source>
        <dbReference type="ARBA" id="ARBA00023264"/>
    </source>
</evidence>
<evidence type="ECO:0000256" key="4">
    <source>
        <dbReference type="ARBA" id="ARBA00022679"/>
    </source>
</evidence>
<accession>A0A6P7SXC3</accession>
<dbReference type="GO" id="GO:0005743">
    <property type="term" value="C:mitochondrial inner membrane"/>
    <property type="evidence" value="ECO:0007669"/>
    <property type="project" value="UniProtKB-SubCell"/>
</dbReference>
<keyword evidence="8" id="KW-0443">Lipid metabolism</keyword>
<gene>
    <name evidence="17" type="primary">LOC115217421</name>
</gene>
<organism evidence="16 17">
    <name type="scientific">Octopus sinensis</name>
    <name type="common">East Asian common octopus</name>
    <dbReference type="NCBI Taxonomy" id="2607531"/>
    <lineage>
        <taxon>Eukaryota</taxon>
        <taxon>Metazoa</taxon>
        <taxon>Spiralia</taxon>
        <taxon>Lophotrochozoa</taxon>
        <taxon>Mollusca</taxon>
        <taxon>Cephalopoda</taxon>
        <taxon>Coleoidea</taxon>
        <taxon>Octopodiformes</taxon>
        <taxon>Octopoda</taxon>
        <taxon>Incirrata</taxon>
        <taxon>Octopodidae</taxon>
        <taxon>Octopus</taxon>
    </lineage>
</organism>
<dbReference type="PANTHER" id="PTHR14269">
    <property type="entry name" value="CDP-DIACYLGLYCEROL--GLYCEROL-3-PHOSPHATE 3-PHOSPHATIDYLTRANSFERASE-RELATED"/>
    <property type="match status" value="1"/>
</dbReference>
<evidence type="ECO:0000256" key="8">
    <source>
        <dbReference type="ARBA" id="ARBA00023098"/>
    </source>
</evidence>
<dbReference type="FunFam" id="1.20.120.1760:FF:000005">
    <property type="entry name" value="Cardiolipin synthase 1"/>
    <property type="match status" value="1"/>
</dbReference>
<keyword evidence="6" id="KW-0999">Mitochondrion inner membrane</keyword>
<evidence type="ECO:0000256" key="11">
    <source>
        <dbReference type="ARBA" id="ARBA00023209"/>
    </source>
</evidence>
<evidence type="ECO:0000256" key="13">
    <source>
        <dbReference type="ARBA" id="ARBA00039001"/>
    </source>
</evidence>
<dbReference type="EC" id="2.7.8.41" evidence="13"/>
<evidence type="ECO:0000256" key="1">
    <source>
        <dbReference type="ARBA" id="ARBA00004448"/>
    </source>
</evidence>
<dbReference type="PANTHER" id="PTHR14269:SF60">
    <property type="entry name" value="CARDIOLIPIN SYNTHASE (CMP-FORMING)"/>
    <property type="match status" value="1"/>
</dbReference>
<keyword evidence="4" id="KW-0808">Transferase</keyword>
<dbReference type="GO" id="GO:0032049">
    <property type="term" value="P:cardiolipin biosynthetic process"/>
    <property type="evidence" value="ECO:0007669"/>
    <property type="project" value="TreeGrafter"/>
</dbReference>
<evidence type="ECO:0000256" key="6">
    <source>
        <dbReference type="ARBA" id="ARBA00022792"/>
    </source>
</evidence>
<dbReference type="Gene3D" id="1.20.120.1760">
    <property type="match status" value="1"/>
</dbReference>
<feature type="transmembrane region" description="Helical" evidence="15">
    <location>
        <begin position="217"/>
        <end position="236"/>
    </location>
</feature>
<evidence type="ECO:0000313" key="17">
    <source>
        <dbReference type="RefSeq" id="XP_029642978.1"/>
    </source>
</evidence>
<keyword evidence="11" id="KW-0594">Phospholipid biosynthesis</keyword>
<dbReference type="Proteomes" id="UP000515154">
    <property type="component" value="Linkage group LG11"/>
</dbReference>
<comment type="catalytic activity">
    <reaction evidence="14">
        <text>a CDP-1,2-diacyl-sn-glycerol + a 1,2-diacyl-sn-glycero-3-phospho-(1'-sn-glycerol) = a cardiolipin + CMP + H(+)</text>
        <dbReference type="Rhea" id="RHEA:32931"/>
        <dbReference type="ChEBI" id="CHEBI:15378"/>
        <dbReference type="ChEBI" id="CHEBI:58332"/>
        <dbReference type="ChEBI" id="CHEBI:60377"/>
        <dbReference type="ChEBI" id="CHEBI:62237"/>
        <dbReference type="ChEBI" id="CHEBI:64716"/>
        <dbReference type="EC" id="2.7.8.41"/>
    </reaction>
</comment>
<keyword evidence="16" id="KW-1185">Reference proteome</keyword>
<evidence type="ECO:0000256" key="14">
    <source>
        <dbReference type="ARBA" id="ARBA00047433"/>
    </source>
</evidence>
<comment type="similarity">
    <text evidence="2">Belongs to the CDP-alcohol phosphatidyltransferase class-I family.</text>
</comment>